<feature type="domain" description="Pyrrolo-quinoline quinone repeat" evidence="2">
    <location>
        <begin position="289"/>
        <end position="371"/>
    </location>
</feature>
<dbReference type="AlphaFoldDB" id="A0A1I2JEA0"/>
<protein>
    <submittedName>
        <fullName evidence="3">Outer membrane protein assembly factor BamB, contains PQQ-like beta-propeller repeat</fullName>
    </submittedName>
</protein>
<feature type="domain" description="Pyrrolo-quinoline quinone repeat" evidence="2">
    <location>
        <begin position="201"/>
        <end position="279"/>
    </location>
</feature>
<dbReference type="InterPro" id="IPR018391">
    <property type="entry name" value="PQQ_b-propeller_rpt"/>
</dbReference>
<dbReference type="Gene3D" id="2.130.10.10">
    <property type="entry name" value="YVTN repeat-like/Quinoprotein amine dehydrogenase"/>
    <property type="match status" value="2"/>
</dbReference>
<name>A0A1I2JEA0_9ACTN</name>
<evidence type="ECO:0000259" key="2">
    <source>
        <dbReference type="Pfam" id="PF13360"/>
    </source>
</evidence>
<reference evidence="3 4" key="1">
    <citation type="submission" date="2016-10" db="EMBL/GenBank/DDBJ databases">
        <authorList>
            <person name="de Groot N.N."/>
        </authorList>
    </citation>
    <scope>NUCLEOTIDE SEQUENCE [LARGE SCALE GENOMIC DNA]</scope>
    <source>
        <strain evidence="3 4">DSM 43019</strain>
    </source>
</reference>
<dbReference type="OrthoDB" id="3278287at2"/>
<proteinExistence type="predicted"/>
<evidence type="ECO:0000256" key="1">
    <source>
        <dbReference type="SAM" id="SignalP"/>
    </source>
</evidence>
<dbReference type="InterPro" id="IPR015943">
    <property type="entry name" value="WD40/YVTN_repeat-like_dom_sf"/>
</dbReference>
<feature type="domain" description="Pyrrolo-quinoline quinone repeat" evidence="2">
    <location>
        <begin position="89"/>
        <end position="191"/>
    </location>
</feature>
<dbReference type="RefSeq" id="WP_093619469.1">
    <property type="nucleotide sequence ID" value="NZ_BOMT01000067.1"/>
</dbReference>
<dbReference type="SMART" id="SM00564">
    <property type="entry name" value="PQQ"/>
    <property type="match status" value="3"/>
</dbReference>
<dbReference type="InterPro" id="IPR002372">
    <property type="entry name" value="PQQ_rpt_dom"/>
</dbReference>
<gene>
    <name evidence="3" type="ORF">SAMN05421541_112122</name>
</gene>
<feature type="chain" id="PRO_5038924782" evidence="1">
    <location>
        <begin position="23"/>
        <end position="373"/>
    </location>
</feature>
<keyword evidence="1" id="KW-0732">Signal</keyword>
<dbReference type="PANTHER" id="PTHR34512:SF30">
    <property type="entry name" value="OUTER MEMBRANE PROTEIN ASSEMBLY FACTOR BAMB"/>
    <property type="match status" value="1"/>
</dbReference>
<dbReference type="Pfam" id="PF13360">
    <property type="entry name" value="PQQ_2"/>
    <property type="match status" value="3"/>
</dbReference>
<dbReference type="PANTHER" id="PTHR34512">
    <property type="entry name" value="CELL SURFACE PROTEIN"/>
    <property type="match status" value="1"/>
</dbReference>
<dbReference type="SUPFAM" id="SSF50998">
    <property type="entry name" value="Quinoprotein alcohol dehydrogenase-like"/>
    <property type="match status" value="1"/>
</dbReference>
<dbReference type="EMBL" id="FONV01000012">
    <property type="protein sequence ID" value="SFF52428.1"/>
    <property type="molecule type" value="Genomic_DNA"/>
</dbReference>
<dbReference type="STRING" id="35752.SAMN05421541_112122"/>
<evidence type="ECO:0000313" key="3">
    <source>
        <dbReference type="EMBL" id="SFF52428.1"/>
    </source>
</evidence>
<sequence length="373" mass="39775">MNLFLITALAAALSLPTPTAPAPAPASDWTQTGYGPGQTFYNPFETTLTPATVGSIRQRWEIPTHGAPECEVGREPLAGYGNLYTSDPGGIGAYDPATGGRRWHVALERRGITRMALDDGILATLTYACDNQHSFLGAYRASNGARLWEIPLSAPSQDMIVDRGVVVVDSRPDFEASTVAHRLATGARLWKLFGTRGDGLLSAQGRILLRTEGEGSRAVDVTTGETIWQTPEDWYAVGSNPNGSRFYIGRHNGGLTAIDSANGNKAWESTWPAPSVSADDTHVFVPRQRTIICLDAGNGRRLWSVHLPDGAGQPVRAGGLLFTGSGMGAALSIADATNGRSLKGGMPSSQYYPPTVAGGRLFLTDGNRLRAYF</sequence>
<dbReference type="InterPro" id="IPR011047">
    <property type="entry name" value="Quinoprotein_ADH-like_sf"/>
</dbReference>
<dbReference type="Proteomes" id="UP000199645">
    <property type="component" value="Unassembled WGS sequence"/>
</dbReference>
<feature type="signal peptide" evidence="1">
    <location>
        <begin position="1"/>
        <end position="22"/>
    </location>
</feature>
<organism evidence="3 4">
    <name type="scientific">Actinoplanes philippinensis</name>
    <dbReference type="NCBI Taxonomy" id="35752"/>
    <lineage>
        <taxon>Bacteria</taxon>
        <taxon>Bacillati</taxon>
        <taxon>Actinomycetota</taxon>
        <taxon>Actinomycetes</taxon>
        <taxon>Micromonosporales</taxon>
        <taxon>Micromonosporaceae</taxon>
        <taxon>Actinoplanes</taxon>
    </lineage>
</organism>
<accession>A0A1I2JEA0</accession>
<evidence type="ECO:0000313" key="4">
    <source>
        <dbReference type="Proteomes" id="UP000199645"/>
    </source>
</evidence>
<keyword evidence="4" id="KW-1185">Reference proteome</keyword>